<evidence type="ECO:0000256" key="2">
    <source>
        <dbReference type="ARBA" id="ARBA00022670"/>
    </source>
</evidence>
<gene>
    <name evidence="9" type="ORF">SAMN05421504_102954</name>
</gene>
<dbReference type="RefSeq" id="WP_091288775.1">
    <property type="nucleotide sequence ID" value="NZ_FNON01000002.1"/>
</dbReference>
<evidence type="ECO:0000313" key="10">
    <source>
        <dbReference type="Proteomes" id="UP000199515"/>
    </source>
</evidence>
<dbReference type="InterPro" id="IPR050131">
    <property type="entry name" value="Peptidase_S8_subtilisin-like"/>
</dbReference>
<dbReference type="PROSITE" id="PS51892">
    <property type="entry name" value="SUBTILASE"/>
    <property type="match status" value="1"/>
</dbReference>
<feature type="chain" id="PRO_5011461894" evidence="7">
    <location>
        <begin position="23"/>
        <end position="319"/>
    </location>
</feature>
<dbReference type="InterPro" id="IPR015500">
    <property type="entry name" value="Peptidase_S8_subtilisin-rel"/>
</dbReference>
<dbReference type="PANTHER" id="PTHR43806">
    <property type="entry name" value="PEPTIDASE S8"/>
    <property type="match status" value="1"/>
</dbReference>
<feature type="transmembrane region" description="Helical" evidence="6">
    <location>
        <begin position="290"/>
        <end position="309"/>
    </location>
</feature>
<evidence type="ECO:0000256" key="1">
    <source>
        <dbReference type="ARBA" id="ARBA00011073"/>
    </source>
</evidence>
<comment type="similarity">
    <text evidence="1 5">Belongs to the peptidase S8 family.</text>
</comment>
<name>A0A1H3AJU0_9PSEU</name>
<dbReference type="InterPro" id="IPR000209">
    <property type="entry name" value="Peptidase_S8/S53_dom"/>
</dbReference>
<keyword evidence="4 5" id="KW-0720">Serine protease</keyword>
<dbReference type="AlphaFoldDB" id="A0A1H3AJU0"/>
<keyword evidence="10" id="KW-1185">Reference proteome</keyword>
<dbReference type="GO" id="GO:0006508">
    <property type="term" value="P:proteolysis"/>
    <property type="evidence" value="ECO:0007669"/>
    <property type="project" value="UniProtKB-KW"/>
</dbReference>
<dbReference type="EMBL" id="FNON01000002">
    <property type="protein sequence ID" value="SDX29946.1"/>
    <property type="molecule type" value="Genomic_DNA"/>
</dbReference>
<feature type="active site" description="Charge relay system" evidence="5">
    <location>
        <position position="51"/>
    </location>
</feature>
<feature type="domain" description="Peptidase S8/S53" evidence="8">
    <location>
        <begin position="42"/>
        <end position="270"/>
    </location>
</feature>
<feature type="active site" description="Charge relay system" evidence="5">
    <location>
        <position position="82"/>
    </location>
</feature>
<keyword evidence="2 5" id="KW-0645">Protease</keyword>
<protein>
    <submittedName>
        <fullName evidence="9">Subtilase family protein</fullName>
    </submittedName>
</protein>
<dbReference type="InterPro" id="IPR036852">
    <property type="entry name" value="Peptidase_S8/S53_dom_sf"/>
</dbReference>
<keyword evidence="6" id="KW-0812">Transmembrane</keyword>
<evidence type="ECO:0000259" key="8">
    <source>
        <dbReference type="Pfam" id="PF00082"/>
    </source>
</evidence>
<organism evidence="9 10">
    <name type="scientific">Amycolatopsis xylanica</name>
    <dbReference type="NCBI Taxonomy" id="589385"/>
    <lineage>
        <taxon>Bacteria</taxon>
        <taxon>Bacillati</taxon>
        <taxon>Actinomycetota</taxon>
        <taxon>Actinomycetes</taxon>
        <taxon>Pseudonocardiales</taxon>
        <taxon>Pseudonocardiaceae</taxon>
        <taxon>Amycolatopsis</taxon>
    </lineage>
</organism>
<evidence type="ECO:0000256" key="3">
    <source>
        <dbReference type="ARBA" id="ARBA00022801"/>
    </source>
</evidence>
<keyword evidence="7" id="KW-0732">Signal</keyword>
<dbReference type="STRING" id="589385.SAMN05421504_102954"/>
<proteinExistence type="inferred from homology"/>
<evidence type="ECO:0000256" key="4">
    <source>
        <dbReference type="ARBA" id="ARBA00022825"/>
    </source>
</evidence>
<sequence length="319" mass="32441">MRKLVLLGLMSLFVLSATPAYATGGYWVDQLGLRQAWQLSKGDGVRVGLIDTGVTKQSELVNVLPGADFPDLGAPPGDAIGHGTTMALLIAGVAPKAGILPAKLTGGAADAVAAVRWAVDSGATVVNISLGAAPGETDYDEAITYAREHDVVVVAAAGNAPRDTRVTSPADRPGVLAISAVDRTGQFSADVSVSGTEVSFAAPGVDITTARTGEKAPTSGTSQAAAIVSGVVALVRSRFPGLTAGQVTEVLAKTAKDLGAPGRDPLYGFGLVDPVAALNADVDETNWRSIVLWVSAGIVSAGLGIWLSGRLRGRGRVRP</sequence>
<keyword evidence="3 5" id="KW-0378">Hydrolase</keyword>
<reference evidence="9 10" key="1">
    <citation type="submission" date="2016-10" db="EMBL/GenBank/DDBJ databases">
        <authorList>
            <person name="de Groot N.N."/>
        </authorList>
    </citation>
    <scope>NUCLEOTIDE SEQUENCE [LARGE SCALE GENOMIC DNA]</scope>
    <source>
        <strain evidence="9 10">CPCC 202699</strain>
    </source>
</reference>
<dbReference type="SUPFAM" id="SSF52743">
    <property type="entry name" value="Subtilisin-like"/>
    <property type="match status" value="1"/>
</dbReference>
<evidence type="ECO:0000256" key="7">
    <source>
        <dbReference type="SAM" id="SignalP"/>
    </source>
</evidence>
<keyword evidence="6" id="KW-1133">Transmembrane helix</keyword>
<dbReference type="PRINTS" id="PR00723">
    <property type="entry name" value="SUBTILISIN"/>
</dbReference>
<evidence type="ECO:0000256" key="5">
    <source>
        <dbReference type="PROSITE-ProRule" id="PRU01240"/>
    </source>
</evidence>
<feature type="active site" description="Charge relay system" evidence="5">
    <location>
        <position position="222"/>
    </location>
</feature>
<dbReference type="Pfam" id="PF00082">
    <property type="entry name" value="Peptidase_S8"/>
    <property type="match status" value="1"/>
</dbReference>
<dbReference type="Gene3D" id="3.40.50.200">
    <property type="entry name" value="Peptidase S8/S53 domain"/>
    <property type="match status" value="1"/>
</dbReference>
<keyword evidence="6" id="KW-0472">Membrane</keyword>
<dbReference type="OrthoDB" id="5240330at2"/>
<accession>A0A1H3AJU0</accession>
<evidence type="ECO:0000313" key="9">
    <source>
        <dbReference type="EMBL" id="SDX29946.1"/>
    </source>
</evidence>
<evidence type="ECO:0000256" key="6">
    <source>
        <dbReference type="SAM" id="Phobius"/>
    </source>
</evidence>
<dbReference type="PANTHER" id="PTHR43806:SF11">
    <property type="entry name" value="CEREVISIN-RELATED"/>
    <property type="match status" value="1"/>
</dbReference>
<dbReference type="GO" id="GO:0004252">
    <property type="term" value="F:serine-type endopeptidase activity"/>
    <property type="evidence" value="ECO:0007669"/>
    <property type="project" value="UniProtKB-UniRule"/>
</dbReference>
<feature type="signal peptide" evidence="7">
    <location>
        <begin position="1"/>
        <end position="22"/>
    </location>
</feature>
<dbReference type="Proteomes" id="UP000199515">
    <property type="component" value="Unassembled WGS sequence"/>
</dbReference>